<feature type="domain" description="PAC" evidence="5">
    <location>
        <begin position="646"/>
        <end position="697"/>
    </location>
</feature>
<evidence type="ECO:0000256" key="3">
    <source>
        <dbReference type="PROSITE-ProRule" id="PRU00169"/>
    </source>
</evidence>
<evidence type="ECO:0000259" key="4">
    <source>
        <dbReference type="PROSITE" id="PS50110"/>
    </source>
</evidence>
<feature type="domain" description="GGDEF" evidence="7">
    <location>
        <begin position="879"/>
        <end position="1011"/>
    </location>
</feature>
<dbReference type="PROSITE" id="PS50887">
    <property type="entry name" value="GGDEF"/>
    <property type="match status" value="2"/>
</dbReference>
<evidence type="ECO:0000259" key="5">
    <source>
        <dbReference type="PROSITE" id="PS50113"/>
    </source>
</evidence>
<dbReference type="SMART" id="SM00448">
    <property type="entry name" value="REC"/>
    <property type="match status" value="1"/>
</dbReference>
<dbReference type="Gene3D" id="3.30.70.270">
    <property type="match status" value="2"/>
</dbReference>
<dbReference type="Gene3D" id="3.40.50.2300">
    <property type="match status" value="1"/>
</dbReference>
<dbReference type="OrthoDB" id="9805474at2"/>
<dbReference type="Pfam" id="PF00990">
    <property type="entry name" value="GGDEF"/>
    <property type="match status" value="2"/>
</dbReference>
<dbReference type="InterPro" id="IPR000014">
    <property type="entry name" value="PAS"/>
</dbReference>
<dbReference type="SMART" id="SM00267">
    <property type="entry name" value="GGDEF"/>
    <property type="match status" value="2"/>
</dbReference>
<evidence type="ECO:0000259" key="7">
    <source>
        <dbReference type="PROSITE" id="PS50887"/>
    </source>
</evidence>
<evidence type="ECO:0000259" key="6">
    <source>
        <dbReference type="PROSITE" id="PS50883"/>
    </source>
</evidence>
<evidence type="ECO:0000313" key="9">
    <source>
        <dbReference type="Proteomes" id="UP000184301"/>
    </source>
</evidence>
<dbReference type="SUPFAM" id="SSF55073">
    <property type="entry name" value="Nucleotide cyclase"/>
    <property type="match status" value="2"/>
</dbReference>
<dbReference type="InterPro" id="IPR000700">
    <property type="entry name" value="PAS-assoc_C"/>
</dbReference>
<dbReference type="SMART" id="SM00052">
    <property type="entry name" value="EAL"/>
    <property type="match status" value="1"/>
</dbReference>
<feature type="modified residue" description="4-aspartylphosphate" evidence="3">
    <location>
        <position position="767"/>
    </location>
</feature>
<feature type="domain" description="GGDEF" evidence="7">
    <location>
        <begin position="156"/>
        <end position="283"/>
    </location>
</feature>
<gene>
    <name evidence="8" type="ORF">SAMN02745243_01427</name>
</gene>
<accession>A0A1M6MCU5</accession>
<dbReference type="PANTHER" id="PTHR44757:SF2">
    <property type="entry name" value="BIOFILM ARCHITECTURE MAINTENANCE PROTEIN MBAA"/>
    <property type="match status" value="1"/>
</dbReference>
<dbReference type="InterPro" id="IPR035965">
    <property type="entry name" value="PAS-like_dom_sf"/>
</dbReference>
<dbReference type="Pfam" id="PF00072">
    <property type="entry name" value="Response_reg"/>
    <property type="match status" value="1"/>
</dbReference>
<dbReference type="InterPro" id="IPR035919">
    <property type="entry name" value="EAL_sf"/>
</dbReference>
<dbReference type="PANTHER" id="PTHR44757">
    <property type="entry name" value="DIGUANYLATE CYCLASE DGCP"/>
    <property type="match status" value="1"/>
</dbReference>
<dbReference type="STRING" id="1121950.SAMN02745243_01427"/>
<dbReference type="EMBL" id="FQZY01000018">
    <property type="protein sequence ID" value="SHJ81113.1"/>
    <property type="molecule type" value="Genomic_DNA"/>
</dbReference>
<comment type="function">
    <text evidence="2">May play the central regulatory role in sporulation. It may be an element of the effector pathway responsible for the activation of sporulation genes in response to nutritional stress. Spo0A may act in concert with spo0H (a sigma factor) to control the expression of some genes that are critical to the sporulation process.</text>
</comment>
<feature type="domain" description="Response regulatory" evidence="4">
    <location>
        <begin position="717"/>
        <end position="834"/>
    </location>
</feature>
<feature type="domain" description="EAL" evidence="6">
    <location>
        <begin position="292"/>
        <end position="546"/>
    </location>
</feature>
<dbReference type="Proteomes" id="UP000184301">
    <property type="component" value="Unassembled WGS sequence"/>
</dbReference>
<dbReference type="CDD" id="cd01949">
    <property type="entry name" value="GGDEF"/>
    <property type="match status" value="2"/>
</dbReference>
<dbReference type="InterPro" id="IPR029787">
    <property type="entry name" value="Nucleotide_cyclase"/>
</dbReference>
<sequence length="1024" mass="117475">MEDSLLKLASAIAEQKEPSLTLQIYEDALDAIPYSIGIMSLEQKILFMNKRWVMVRGIGKETWIGEHCSITGSPHCGTDKCSVDRLENGSTSIPMLWEGIHYNVEAQYLRGKDGEKIGIIKTISRLSDEYDQLTGLYNRKGFYKALRKILDENPNREYLLILTDIQRFKMINELFGKESGDRSLCQFADWLKDLAGEESILAHLDSDHFLICIPDQEELLQQIIEATDREIRFSQQSIGLRFSMGIYRIEDRNVPVNDMYESVNMAIGTIKNDYSRYYVFYNEEMRTRFLMEQELEEDARTAFLEGQFDVYYQPVYNVENERILSAEALVRWHHPERGLVSPEDFIQIFEKIGFIQELDFYVWRNVCEAIRDQKKAGKPIVPISVNLSRVDFCDEKMCEKLFAIAEECGVEHEYLRVEITETAYTDDSKQLLALVETMQAVGIKVLMDDFGSGYSSLNALKDIPVDILKIDLKFLEDFETNNRAGNIIASVVRMAKWLKLSVIAEGVETKEQAEFLRSIGCSRIQGYYYTKPLTREDFQELLVNCQVQKDEQYYRTLEQLDFNALWDANANINILFQGMIGGMGLYEMIGNQLEIVRVNNGYYEVMGGTANDIFINAGNAFAHVMDGDKDVLLATCRRSMKTRQVETIQVQRRRFDGIPIWVEVKIRYLGSSGNRSAFYFAINDITREKKLVQRIEEQNAYIDTISDRVDGVLSKPQLLVVDDSRINRMILQKQLVQYYEIVEAENGREALQVIEQSRGRIKLILLDLIMPVMDGYEFMQTMREKNIAPNVPILVMTGETGEDAKQRSIQLGASDFLQKPFEPVAMRLRIHNLIRLQRALEEKERMQERAEKDALTSLLNRATFEEKVRAILEEEETSCQNAFFIIDIDDFKHINDSLGHSSGDEVLKKTGKRLKSLFRERDIIGRLGGDELVVFMEGDAAPDVVYKKGVEVCATLSRWRKEDSEAPFTCSAGIACSPIHGTTFEELYRCADLALYKSKGQGKNKCTLYNYNAAAIEETDSTDG</sequence>
<dbReference type="CDD" id="cd01948">
    <property type="entry name" value="EAL"/>
    <property type="match status" value="1"/>
</dbReference>
<dbReference type="AlphaFoldDB" id="A0A1M6MCU5"/>
<dbReference type="NCBIfam" id="TIGR00229">
    <property type="entry name" value="sensory_box"/>
    <property type="match status" value="1"/>
</dbReference>
<dbReference type="SUPFAM" id="SSF52172">
    <property type="entry name" value="CheY-like"/>
    <property type="match status" value="1"/>
</dbReference>
<keyword evidence="3" id="KW-0597">Phosphoprotein</keyword>
<dbReference type="SUPFAM" id="SSF55785">
    <property type="entry name" value="PYP-like sensor domain (PAS domain)"/>
    <property type="match status" value="1"/>
</dbReference>
<dbReference type="GO" id="GO:0000160">
    <property type="term" value="P:phosphorelay signal transduction system"/>
    <property type="evidence" value="ECO:0007669"/>
    <property type="project" value="InterPro"/>
</dbReference>
<organism evidence="8 9">
    <name type="scientific">Hespellia stercorisuis DSM 15480</name>
    <dbReference type="NCBI Taxonomy" id="1121950"/>
    <lineage>
        <taxon>Bacteria</taxon>
        <taxon>Bacillati</taxon>
        <taxon>Bacillota</taxon>
        <taxon>Clostridia</taxon>
        <taxon>Lachnospirales</taxon>
        <taxon>Lachnospiraceae</taxon>
        <taxon>Hespellia</taxon>
    </lineage>
</organism>
<dbReference type="RefSeq" id="WP_073107539.1">
    <property type="nucleotide sequence ID" value="NZ_FQZY01000018.1"/>
</dbReference>
<evidence type="ECO:0000256" key="2">
    <source>
        <dbReference type="ARBA" id="ARBA00024867"/>
    </source>
</evidence>
<reference evidence="8 9" key="1">
    <citation type="submission" date="2016-11" db="EMBL/GenBank/DDBJ databases">
        <authorList>
            <person name="Jaros S."/>
            <person name="Januszkiewicz K."/>
            <person name="Wedrychowicz H."/>
        </authorList>
    </citation>
    <scope>NUCLEOTIDE SEQUENCE [LARGE SCALE GENOMIC DNA]</scope>
    <source>
        <strain evidence="8 9">DSM 15480</strain>
    </source>
</reference>
<keyword evidence="9" id="KW-1185">Reference proteome</keyword>
<dbReference type="InterPro" id="IPR011006">
    <property type="entry name" value="CheY-like_superfamily"/>
</dbReference>
<dbReference type="InterPro" id="IPR052155">
    <property type="entry name" value="Biofilm_reg_signaling"/>
</dbReference>
<dbReference type="Gene3D" id="3.30.450.20">
    <property type="entry name" value="PAS domain"/>
    <property type="match status" value="2"/>
</dbReference>
<evidence type="ECO:0000313" key="8">
    <source>
        <dbReference type="EMBL" id="SHJ81113.1"/>
    </source>
</evidence>
<dbReference type="Gene3D" id="3.20.20.450">
    <property type="entry name" value="EAL domain"/>
    <property type="match status" value="1"/>
</dbReference>
<dbReference type="NCBIfam" id="TIGR00254">
    <property type="entry name" value="GGDEF"/>
    <property type="match status" value="2"/>
</dbReference>
<proteinExistence type="predicted"/>
<dbReference type="SUPFAM" id="SSF141868">
    <property type="entry name" value="EAL domain-like"/>
    <property type="match status" value="1"/>
</dbReference>
<dbReference type="InterPro" id="IPR001789">
    <property type="entry name" value="Sig_transdc_resp-reg_receiver"/>
</dbReference>
<dbReference type="PROSITE" id="PS50113">
    <property type="entry name" value="PAC"/>
    <property type="match status" value="1"/>
</dbReference>
<dbReference type="InterPro" id="IPR001633">
    <property type="entry name" value="EAL_dom"/>
</dbReference>
<dbReference type="InterPro" id="IPR000160">
    <property type="entry name" value="GGDEF_dom"/>
</dbReference>
<protein>
    <recommendedName>
        <fullName evidence="1">Stage 0 sporulation protein A homolog</fullName>
    </recommendedName>
</protein>
<dbReference type="InterPro" id="IPR043128">
    <property type="entry name" value="Rev_trsase/Diguanyl_cyclase"/>
</dbReference>
<dbReference type="PROSITE" id="PS50110">
    <property type="entry name" value="RESPONSE_REGULATORY"/>
    <property type="match status" value="1"/>
</dbReference>
<evidence type="ECO:0000256" key="1">
    <source>
        <dbReference type="ARBA" id="ARBA00018672"/>
    </source>
</evidence>
<dbReference type="Pfam" id="PF00563">
    <property type="entry name" value="EAL"/>
    <property type="match status" value="1"/>
</dbReference>
<name>A0A1M6MCU5_9FIRM</name>
<dbReference type="PROSITE" id="PS50883">
    <property type="entry name" value="EAL"/>
    <property type="match status" value="1"/>
</dbReference>